<keyword evidence="2" id="KW-1185">Reference proteome</keyword>
<name>A0A1H4H690_9GAMM</name>
<dbReference type="AlphaFoldDB" id="A0A1H4H690"/>
<evidence type="ECO:0000313" key="2">
    <source>
        <dbReference type="Proteomes" id="UP000242469"/>
    </source>
</evidence>
<dbReference type="Proteomes" id="UP000242469">
    <property type="component" value="Unassembled WGS sequence"/>
</dbReference>
<accession>A0A1H4H690</accession>
<dbReference type="STRING" id="1122198.SAMN02745729_1299"/>
<reference evidence="2" key="1">
    <citation type="submission" date="2016-10" db="EMBL/GenBank/DDBJ databases">
        <authorList>
            <person name="Varghese N."/>
            <person name="Submissions S."/>
        </authorList>
    </citation>
    <scope>NUCLEOTIDE SEQUENCE [LARGE SCALE GENOMIC DNA]</scope>
    <source>
        <strain evidence="2">DSM 11526</strain>
    </source>
</reference>
<organism evidence="1 2">
    <name type="scientific">Marinobacterium iners DSM 11526</name>
    <dbReference type="NCBI Taxonomy" id="1122198"/>
    <lineage>
        <taxon>Bacteria</taxon>
        <taxon>Pseudomonadati</taxon>
        <taxon>Pseudomonadota</taxon>
        <taxon>Gammaproteobacteria</taxon>
        <taxon>Oceanospirillales</taxon>
        <taxon>Oceanospirillaceae</taxon>
        <taxon>Marinobacterium</taxon>
    </lineage>
</organism>
<dbReference type="EMBL" id="FNRJ01000029">
    <property type="protein sequence ID" value="SEB17151.1"/>
    <property type="molecule type" value="Genomic_DNA"/>
</dbReference>
<evidence type="ECO:0000313" key="1">
    <source>
        <dbReference type="EMBL" id="SEB17151.1"/>
    </source>
</evidence>
<sequence>MLITSLINCVQNLYTSAKDIIVDLYISKNCEQYINQAAVSGMAPDINMLLPAQFCCFSYLTATIAGIPSGLSESLPPEINSSPTCGVIQGYSFNDR</sequence>
<proteinExistence type="predicted"/>
<gene>
    <name evidence="1" type="ORF">SAMN02745729_1299</name>
</gene>
<protein>
    <submittedName>
        <fullName evidence="1">Uncharacterized protein</fullName>
    </submittedName>
</protein>